<dbReference type="PANTHER" id="PTHR28643">
    <property type="entry name" value="SWI5-DEPENDENT RECOMBINATION DNA REPAIR PROTEIN 1 HOMOLOG"/>
    <property type="match status" value="1"/>
</dbReference>
<accession>A0ABN8QCM0</accession>
<dbReference type="InterPro" id="IPR018468">
    <property type="entry name" value="SFR1/Mei5"/>
</dbReference>
<dbReference type="Proteomes" id="UP001159405">
    <property type="component" value="Unassembled WGS sequence"/>
</dbReference>
<evidence type="ECO:0000256" key="8">
    <source>
        <dbReference type="ARBA" id="ARBA00023204"/>
    </source>
</evidence>
<reference evidence="12 13" key="1">
    <citation type="submission" date="2022-05" db="EMBL/GenBank/DDBJ databases">
        <authorList>
            <consortium name="Genoscope - CEA"/>
            <person name="William W."/>
        </authorList>
    </citation>
    <scope>NUCLEOTIDE SEQUENCE [LARGE SCALE GENOMIC DNA]</scope>
</reference>
<evidence type="ECO:0000256" key="11">
    <source>
        <dbReference type="SAM" id="MobiDB-lite"/>
    </source>
</evidence>
<protein>
    <recommendedName>
        <fullName evidence="3">Swi5-dependent recombination DNA repair protein 1 homolog</fullName>
    </recommendedName>
    <alternativeName>
        <fullName evidence="10">Meiosis protein 5 homolog</fullName>
    </alternativeName>
</protein>
<evidence type="ECO:0000256" key="9">
    <source>
        <dbReference type="ARBA" id="ARBA00023242"/>
    </source>
</evidence>
<evidence type="ECO:0000256" key="2">
    <source>
        <dbReference type="ARBA" id="ARBA00008729"/>
    </source>
</evidence>
<organism evidence="12 13">
    <name type="scientific">Porites lobata</name>
    <dbReference type="NCBI Taxonomy" id="104759"/>
    <lineage>
        <taxon>Eukaryota</taxon>
        <taxon>Metazoa</taxon>
        <taxon>Cnidaria</taxon>
        <taxon>Anthozoa</taxon>
        <taxon>Hexacorallia</taxon>
        <taxon>Scleractinia</taxon>
        <taxon>Fungiina</taxon>
        <taxon>Poritidae</taxon>
        <taxon>Porites</taxon>
    </lineage>
</organism>
<name>A0ABN8QCM0_9CNID</name>
<evidence type="ECO:0000256" key="1">
    <source>
        <dbReference type="ARBA" id="ARBA00004123"/>
    </source>
</evidence>
<evidence type="ECO:0000256" key="6">
    <source>
        <dbReference type="ARBA" id="ARBA00023054"/>
    </source>
</evidence>
<feature type="compositionally biased region" description="Low complexity" evidence="11">
    <location>
        <begin position="1"/>
        <end position="18"/>
    </location>
</feature>
<keyword evidence="5" id="KW-0805">Transcription regulation</keyword>
<sequence>MLQPKTPTTTETTASTTPKSISALGRRSCGLRRPSTPFVSPVMKRPDEGSSKEIYNTPKRSKQDYGNTLLKAPMDLCSKKGDQNEDSLELLARKRELIKIIQTKEESLRKLKLVKMYRNKNDLTQLQSLIDKWRTVSQEAAERLLGKIHMDPQPTMGQLLSNLQVDKELIHYSEDDESFY</sequence>
<dbReference type="Gene3D" id="6.10.140.1020">
    <property type="match status" value="1"/>
</dbReference>
<dbReference type="PANTHER" id="PTHR28643:SF1">
    <property type="entry name" value="SWI5-DEPENDENT RECOMBINATION DNA REPAIR PROTEIN 1 HOMOLOG"/>
    <property type="match status" value="1"/>
</dbReference>
<feature type="region of interest" description="Disordered" evidence="11">
    <location>
        <begin position="1"/>
        <end position="65"/>
    </location>
</feature>
<evidence type="ECO:0000256" key="5">
    <source>
        <dbReference type="ARBA" id="ARBA00023015"/>
    </source>
</evidence>
<evidence type="ECO:0000256" key="4">
    <source>
        <dbReference type="ARBA" id="ARBA00022763"/>
    </source>
</evidence>
<comment type="caution">
    <text evidence="12">The sequence shown here is derived from an EMBL/GenBank/DDBJ whole genome shotgun (WGS) entry which is preliminary data.</text>
</comment>
<gene>
    <name evidence="12" type="ORF">PLOB_00003838</name>
</gene>
<dbReference type="EMBL" id="CALNXK010000115">
    <property type="protein sequence ID" value="CAH3159983.1"/>
    <property type="molecule type" value="Genomic_DNA"/>
</dbReference>
<evidence type="ECO:0000256" key="3">
    <source>
        <dbReference type="ARBA" id="ARBA00014688"/>
    </source>
</evidence>
<evidence type="ECO:0000313" key="12">
    <source>
        <dbReference type="EMBL" id="CAH3159983.1"/>
    </source>
</evidence>
<evidence type="ECO:0000313" key="13">
    <source>
        <dbReference type="Proteomes" id="UP001159405"/>
    </source>
</evidence>
<keyword evidence="9" id="KW-0539">Nucleus</keyword>
<keyword evidence="13" id="KW-1185">Reference proteome</keyword>
<proteinExistence type="inferred from homology"/>
<evidence type="ECO:0000256" key="10">
    <source>
        <dbReference type="ARBA" id="ARBA00033234"/>
    </source>
</evidence>
<keyword evidence="8" id="KW-0234">DNA repair</keyword>
<keyword evidence="4" id="KW-0227">DNA damage</keyword>
<evidence type="ECO:0000256" key="7">
    <source>
        <dbReference type="ARBA" id="ARBA00023163"/>
    </source>
</evidence>
<comment type="similarity">
    <text evidence="2">Belongs to the SFR1/MEI5 family.</text>
</comment>
<keyword evidence="6" id="KW-0175">Coiled coil</keyword>
<dbReference type="InterPro" id="IPR042429">
    <property type="entry name" value="SFR1"/>
</dbReference>
<dbReference type="Pfam" id="PF10376">
    <property type="entry name" value="Mei5"/>
    <property type="match status" value="1"/>
</dbReference>
<comment type="subcellular location">
    <subcellularLocation>
        <location evidence="1">Nucleus</location>
    </subcellularLocation>
</comment>
<keyword evidence="7" id="KW-0804">Transcription</keyword>